<name>A0A5B7EU40_PORTR</name>
<accession>A0A5B7EU40</accession>
<evidence type="ECO:0000313" key="2">
    <source>
        <dbReference type="EMBL" id="MPC36666.1"/>
    </source>
</evidence>
<protein>
    <submittedName>
        <fullName evidence="2">Uncharacterized protein</fullName>
    </submittedName>
</protein>
<proteinExistence type="predicted"/>
<keyword evidence="3" id="KW-1185">Reference proteome</keyword>
<gene>
    <name evidence="2" type="ORF">E2C01_030133</name>
</gene>
<organism evidence="2 3">
    <name type="scientific">Portunus trituberculatus</name>
    <name type="common">Swimming crab</name>
    <name type="synonym">Neptunus trituberculatus</name>
    <dbReference type="NCBI Taxonomy" id="210409"/>
    <lineage>
        <taxon>Eukaryota</taxon>
        <taxon>Metazoa</taxon>
        <taxon>Ecdysozoa</taxon>
        <taxon>Arthropoda</taxon>
        <taxon>Crustacea</taxon>
        <taxon>Multicrustacea</taxon>
        <taxon>Malacostraca</taxon>
        <taxon>Eumalacostraca</taxon>
        <taxon>Eucarida</taxon>
        <taxon>Decapoda</taxon>
        <taxon>Pleocyemata</taxon>
        <taxon>Brachyura</taxon>
        <taxon>Eubrachyura</taxon>
        <taxon>Portunoidea</taxon>
        <taxon>Portunidae</taxon>
        <taxon>Portuninae</taxon>
        <taxon>Portunus</taxon>
    </lineage>
</organism>
<evidence type="ECO:0000313" key="3">
    <source>
        <dbReference type="Proteomes" id="UP000324222"/>
    </source>
</evidence>
<feature type="region of interest" description="Disordered" evidence="1">
    <location>
        <begin position="76"/>
        <end position="100"/>
    </location>
</feature>
<comment type="caution">
    <text evidence="2">The sequence shown here is derived from an EMBL/GenBank/DDBJ whole genome shotgun (WGS) entry which is preliminary data.</text>
</comment>
<evidence type="ECO:0000256" key="1">
    <source>
        <dbReference type="SAM" id="MobiDB-lite"/>
    </source>
</evidence>
<reference evidence="2 3" key="1">
    <citation type="submission" date="2019-05" db="EMBL/GenBank/DDBJ databases">
        <title>Another draft genome of Portunus trituberculatus and its Hox gene families provides insights of decapod evolution.</title>
        <authorList>
            <person name="Jeong J.-H."/>
            <person name="Song I."/>
            <person name="Kim S."/>
            <person name="Choi T."/>
            <person name="Kim D."/>
            <person name="Ryu S."/>
            <person name="Kim W."/>
        </authorList>
    </citation>
    <scope>NUCLEOTIDE SEQUENCE [LARGE SCALE GENOMIC DNA]</scope>
    <source>
        <tissue evidence="2">Muscle</tissue>
    </source>
</reference>
<dbReference type="AlphaFoldDB" id="A0A5B7EU40"/>
<feature type="compositionally biased region" description="Basic residues" evidence="1">
    <location>
        <begin position="84"/>
        <end position="100"/>
    </location>
</feature>
<dbReference type="EMBL" id="VSRR010003573">
    <property type="protein sequence ID" value="MPC36666.1"/>
    <property type="molecule type" value="Genomic_DNA"/>
</dbReference>
<sequence length="100" mass="11654">MLRSVRKSVWSVAKSIREGWVCASAAALSTTVFPMTLTWEGITRTFLQKTNQLHRIYPEHVTTANCTFGAIEAVTHSLHNPNKPPRRRRRRRRRRRKVIT</sequence>
<dbReference type="Proteomes" id="UP000324222">
    <property type="component" value="Unassembled WGS sequence"/>
</dbReference>